<feature type="domain" description="BP28 C-terminal" evidence="10">
    <location>
        <begin position="1783"/>
        <end position="1938"/>
    </location>
</feature>
<accession>A0A1D2MSI7</accession>
<evidence type="ECO:0000313" key="12">
    <source>
        <dbReference type="Proteomes" id="UP000094527"/>
    </source>
</evidence>
<dbReference type="GO" id="GO:0030686">
    <property type="term" value="C:90S preribosome"/>
    <property type="evidence" value="ECO:0007669"/>
    <property type="project" value="TreeGrafter"/>
</dbReference>
<dbReference type="InterPro" id="IPR012954">
    <property type="entry name" value="BP28_C_dom"/>
</dbReference>
<dbReference type="OMA" id="YLLLMQS"/>
<comment type="caution">
    <text evidence="11">The sequence shown here is derived from an EMBL/GenBank/DDBJ whole genome shotgun (WGS) entry which is preliminary data.</text>
</comment>
<comment type="function">
    <text evidence="8">Involved in nucleolar processing of pre-18S ribosomal RNA.</text>
</comment>
<name>A0A1D2MSI7_ORCCI</name>
<dbReference type="OrthoDB" id="31183at2759"/>
<keyword evidence="6 8" id="KW-0687">Ribonucleoprotein</keyword>
<keyword evidence="4 8" id="KW-0698">rRNA processing</keyword>
<dbReference type="SUPFAM" id="SSF48371">
    <property type="entry name" value="ARM repeat"/>
    <property type="match status" value="1"/>
</dbReference>
<dbReference type="SMART" id="SM01036">
    <property type="entry name" value="BP28CT"/>
    <property type="match status" value="1"/>
</dbReference>
<evidence type="ECO:0000256" key="6">
    <source>
        <dbReference type="ARBA" id="ARBA00023274"/>
    </source>
</evidence>
<dbReference type="InterPro" id="IPR016024">
    <property type="entry name" value="ARM-type_fold"/>
</dbReference>
<dbReference type="Proteomes" id="UP000094527">
    <property type="component" value="Unassembled WGS sequence"/>
</dbReference>
<reference evidence="11 12" key="1">
    <citation type="journal article" date="2016" name="Genome Biol. Evol.">
        <title>Gene Family Evolution Reflects Adaptation to Soil Environmental Stressors in the Genome of the Collembolan Orchesella cincta.</title>
        <authorList>
            <person name="Faddeeva-Vakhrusheva A."/>
            <person name="Derks M.F."/>
            <person name="Anvar S.Y."/>
            <person name="Agamennone V."/>
            <person name="Suring W."/>
            <person name="Smit S."/>
            <person name="van Straalen N.M."/>
            <person name="Roelofs D."/>
        </authorList>
    </citation>
    <scope>NUCLEOTIDE SEQUENCE [LARGE SCALE GENOMIC DNA]</scope>
    <source>
        <tissue evidence="11">Mixed pool</tissue>
    </source>
</reference>
<dbReference type="InterPro" id="IPR056473">
    <property type="entry name" value="HEAT_Utp10/HEAT1"/>
</dbReference>
<feature type="non-terminal residue" evidence="11">
    <location>
        <position position="1"/>
    </location>
</feature>
<evidence type="ECO:0000256" key="3">
    <source>
        <dbReference type="ARBA" id="ARBA00022517"/>
    </source>
</evidence>
<dbReference type="GO" id="GO:0030515">
    <property type="term" value="F:snoRNA binding"/>
    <property type="evidence" value="ECO:0007669"/>
    <property type="project" value="TreeGrafter"/>
</dbReference>
<dbReference type="GO" id="GO:0034455">
    <property type="term" value="C:t-UTP complex"/>
    <property type="evidence" value="ECO:0007669"/>
    <property type="project" value="TreeGrafter"/>
</dbReference>
<evidence type="ECO:0000256" key="8">
    <source>
        <dbReference type="RuleBase" id="RU367065"/>
    </source>
</evidence>
<feature type="region of interest" description="Disordered" evidence="9">
    <location>
        <begin position="1652"/>
        <end position="1673"/>
    </location>
</feature>
<dbReference type="EMBL" id="LJIJ01000625">
    <property type="protein sequence ID" value="ODM95754.1"/>
    <property type="molecule type" value="Genomic_DNA"/>
</dbReference>
<dbReference type="InterPro" id="IPR011989">
    <property type="entry name" value="ARM-like"/>
</dbReference>
<proteinExistence type="inferred from homology"/>
<dbReference type="PANTHER" id="PTHR13457">
    <property type="entry name" value="BAP28"/>
    <property type="match status" value="1"/>
</dbReference>
<protein>
    <recommendedName>
        <fullName evidence="8">HEAT repeat-containing protein 1</fullName>
    </recommendedName>
</protein>
<dbReference type="PANTHER" id="PTHR13457:SF1">
    <property type="entry name" value="HEAT REPEAT-CONTAINING PROTEIN 1"/>
    <property type="match status" value="1"/>
</dbReference>
<evidence type="ECO:0000256" key="9">
    <source>
        <dbReference type="SAM" id="MobiDB-lite"/>
    </source>
</evidence>
<keyword evidence="3 8" id="KW-0690">Ribosome biogenesis</keyword>
<evidence type="ECO:0000256" key="7">
    <source>
        <dbReference type="PROSITE-ProRule" id="PRU00103"/>
    </source>
</evidence>
<feature type="repeat" description="HEAT" evidence="7">
    <location>
        <begin position="2031"/>
        <end position="2064"/>
    </location>
</feature>
<dbReference type="PROSITE" id="PS50077">
    <property type="entry name" value="HEAT_REPEAT"/>
    <property type="match status" value="1"/>
</dbReference>
<dbReference type="GO" id="GO:0045943">
    <property type="term" value="P:positive regulation of transcription by RNA polymerase I"/>
    <property type="evidence" value="ECO:0007669"/>
    <property type="project" value="TreeGrafter"/>
</dbReference>
<dbReference type="STRING" id="48709.A0A1D2MSI7"/>
<keyword evidence="5 8" id="KW-0539">Nucleus</keyword>
<evidence type="ECO:0000259" key="10">
    <source>
        <dbReference type="SMART" id="SM01036"/>
    </source>
</evidence>
<evidence type="ECO:0000256" key="1">
    <source>
        <dbReference type="ARBA" id="ARBA00004604"/>
    </source>
</evidence>
<dbReference type="Pfam" id="PF08146">
    <property type="entry name" value="BP28CT"/>
    <property type="match status" value="1"/>
</dbReference>
<dbReference type="Pfam" id="PF23243">
    <property type="entry name" value="HEAT_HEATR1"/>
    <property type="match status" value="1"/>
</dbReference>
<comment type="similarity">
    <text evidence="2 8">Belongs to the HEATR1/UTP10 family.</text>
</comment>
<comment type="subcellular location">
    <subcellularLocation>
        <location evidence="1 8">Nucleus</location>
        <location evidence="1 8">Nucleolus</location>
    </subcellularLocation>
</comment>
<evidence type="ECO:0000256" key="4">
    <source>
        <dbReference type="ARBA" id="ARBA00022552"/>
    </source>
</evidence>
<dbReference type="InterPro" id="IPR040191">
    <property type="entry name" value="UTP10"/>
</dbReference>
<organism evidence="11 12">
    <name type="scientific">Orchesella cincta</name>
    <name type="common">Springtail</name>
    <name type="synonym">Podura cincta</name>
    <dbReference type="NCBI Taxonomy" id="48709"/>
    <lineage>
        <taxon>Eukaryota</taxon>
        <taxon>Metazoa</taxon>
        <taxon>Ecdysozoa</taxon>
        <taxon>Arthropoda</taxon>
        <taxon>Hexapoda</taxon>
        <taxon>Collembola</taxon>
        <taxon>Entomobryomorpha</taxon>
        <taxon>Entomobryoidea</taxon>
        <taxon>Orchesellidae</taxon>
        <taxon>Orchesellinae</taxon>
        <taxon>Orchesella</taxon>
    </lineage>
</organism>
<evidence type="ECO:0000256" key="5">
    <source>
        <dbReference type="ARBA" id="ARBA00023242"/>
    </source>
</evidence>
<evidence type="ECO:0000313" key="11">
    <source>
        <dbReference type="EMBL" id="ODM95754.1"/>
    </source>
</evidence>
<dbReference type="GO" id="GO:0000462">
    <property type="term" value="P:maturation of SSU-rRNA from tricistronic rRNA transcript (SSU-rRNA, 5.8S rRNA, LSU-rRNA)"/>
    <property type="evidence" value="ECO:0007669"/>
    <property type="project" value="TreeGrafter"/>
</dbReference>
<dbReference type="GO" id="GO:0032040">
    <property type="term" value="C:small-subunit processome"/>
    <property type="evidence" value="ECO:0007669"/>
    <property type="project" value="TreeGrafter"/>
</dbReference>
<dbReference type="InterPro" id="IPR021133">
    <property type="entry name" value="HEAT_type_2"/>
</dbReference>
<feature type="region of interest" description="Disordered" evidence="9">
    <location>
        <begin position="822"/>
        <end position="875"/>
    </location>
</feature>
<dbReference type="Gene3D" id="1.25.10.10">
    <property type="entry name" value="Leucine-rich Repeat Variant"/>
    <property type="match status" value="1"/>
</dbReference>
<evidence type="ECO:0000256" key="2">
    <source>
        <dbReference type="ARBA" id="ARBA00010559"/>
    </source>
</evidence>
<keyword evidence="12" id="KW-1185">Reference proteome</keyword>
<sequence length="2070" mass="233582">QLAALADPASTLLNPERRKVSIIFTSQEAAKFDRETFYQIGLEGLNELIAISPDLFIPFRNSILFSDAYKQFERAVEDAAVNEQLDQTVDKFLITLSPYLMLKASLKCMEWLVYRFHIERFNVAAIIECIMPYYDTKHFVMIIQFGSARDPVTVEWEWLIPCIKSATVLRKATLYGNVNAPFVIWLFETLRKFLEYQFNNGLHIPLQIHQSHPDNLSTYLGFMVSTIVGIVTKFSREFSIKSQFRQIKSKKTVVDVLLSQIHALFEDILTKESFEGARNNREVYSVAYVIIATIGITAEENPEIGGILGSQIKRIFNLLIKNRNVALLEETYMLIDLLVHHIYFEWTFKRPIPFQKAMHDLSQISDKWDVSKVTTRLILANVSQRDILNPKMVFHWLSEIQLPPETRAEILSKAYFIYKEEGTRMGSKCAKNILMKFEKQYPSEFEMACKTDATFADDLANVKSGKNFLLLIDHPDANVRANAVRRLLVRATANPLKSRSGVSKKPAIKIQKTLVPDQNPTAIALIPKFTDESPLVIISLLKHKLSKLLKVFSIQTLLQGCISVAKTSKDVESVRLAVRKLCALAKKTSVNEQLEKQILRVLIPYLFPRKKAGLLTAKKIICSAFAMAESLDQITPEKFCCHSYKVLTTFNDGSLISDLSCASAVDLTIAFLLMGNESNLIGLLDTACTGIIQSSSDFPVTPANFSKCLLTAEKRNCVSLELILSSILKMEINTIANQLSVMKFVWSISENENNRMTTLKFCKMFLKKIYPDPTVQFWFWLTALRVSSTLEESKRVDFYVVRCLQFFTKFITEHGIPARLNSASETTSADEEMDTTNAEDPHRPLTRSQGKAEDVNLRSGKASSKLSKRHREQDASQDGVSPTWCLLEILFSKCIQHPSQIIRRLCVKFFEVIRKVPKLSVDWEELLAKVLAYKKEIVADSSQAPVLIGRVIVDAKLMSVRSQIVKALKSETVDQEVFIGLVNICQHTGSMIYGELEPMIKKLLDTDIESQQLQALLNCFEASPKSIEILPKLLQSKACTKTVLRKFNSRLFSSESPGFRKQLFGLMIDSAVDCKVPEIKLAIQRCVQKWEVESSLISEEIKKCMSAERRNVSAFAASRKEQKEHSGKGEDVSDWKGRTEVVLEFVQGMKKLTEKKLLLAPLFRVLKLCISLEEQSPVEYLKQLTLTALTLCCEEDSDDQGDSGTFHVELVIDCLRCSRNPQTHHHALILLNYASKRFQEQVLHGVMSLFTFMGNSILRQDDTYSTQLIQQTVTTIIPALTKAGKGGHPQFSRTVVSGGIFRVFASALQDIPVHRRLPVFTSLVETLDPEECLWQVLIIIVDNALNRDRKRSNLNADLELATDLAWSCEPATVLCSLAKVYDFFNAMSEVYQTSVSEDGFRNLKNGQSPVTKAVFDFSRKENYRDIQLVIHYTLELLLKIASKFADLADVKLEYDTVIERCLSFSRIVSGLAEEKIFRLIAHKNFEVMEKINAVLEVEDFVRVVSGILERNDFAIKRKILDMLNLRLTQKIEWFGDLNILLGLLNPLLKVASLDPASEEVVTLVQTAFLALKLIAKHLAFSHPEEFVSVFNLALSCVAHENHLLCASALLCMGELFCLKSLLLPKLNVVTSGILRALKTSSKLHGVSLDYQTNSEENGVDSNENNAEEEAQVRQDLDNSLTSAHLLCISTIACMNKMAEQLGTFMGSKFLKKALIYILKIDSQISLGDIGGTRKKTFDQRLRVLLKTIATKVPVRNTLIPLKGTFHSLIDKPRATKAIMFALKESLQATSKPDFGLILPSLCDSFVEEFLVCRDHVNNKSQDLSGLDDVKISEKNQDIIAVEDSVIDCLISGAVLKMSEGTFRPFYHKLFDWARDSDPRLITFYRFSASAAERLKSLFVTFAGNVMNEAVNCLNRNVELTKGVLSLFYHLFCNDREGFVTTDRFNAVVKPLVDLLESDFILNGHIELKILSDTLIQLAVSSNDLNRWQHMIDLISSKTHSSNKKVRLNVVATLESAATELGKDFLPLLPPVVPFLAELMNDDEPEVESATHKMLLKLETIVGEPLQPYFT</sequence>
<gene>
    <name evidence="11" type="ORF">Ocin01_10926</name>
</gene>
<feature type="compositionally biased region" description="Polar residues" evidence="9">
    <location>
        <begin position="1652"/>
        <end position="1664"/>
    </location>
</feature>